<sequence>MAFSGEADENLAGQLPLSEGGSDVRVLNEVNRDSVGIRPLDLSVAEGGGPEISDRGCLDDIVHLFRKGQDGAFHLLGRYDRFDSKSAEVRKRSRTVDKCYGGASVPGRSRHGIPHLPRTRIAEETYGVEKFPRRSCGDKHIFPLELF</sequence>
<organism evidence="1">
    <name type="scientific">bioreactor metagenome</name>
    <dbReference type="NCBI Taxonomy" id="1076179"/>
    <lineage>
        <taxon>unclassified sequences</taxon>
        <taxon>metagenomes</taxon>
        <taxon>ecological metagenomes</taxon>
    </lineage>
</organism>
<dbReference type="AlphaFoldDB" id="A0A645BQK2"/>
<protein>
    <submittedName>
        <fullName evidence="1">Uncharacterized protein</fullName>
    </submittedName>
</protein>
<gene>
    <name evidence="1" type="ORF">SDC9_114623</name>
</gene>
<reference evidence="1" key="1">
    <citation type="submission" date="2019-08" db="EMBL/GenBank/DDBJ databases">
        <authorList>
            <person name="Kucharzyk K."/>
            <person name="Murdoch R.W."/>
            <person name="Higgins S."/>
            <person name="Loffler F."/>
        </authorList>
    </citation>
    <scope>NUCLEOTIDE SEQUENCE</scope>
</reference>
<accession>A0A645BQK2</accession>
<evidence type="ECO:0000313" key="1">
    <source>
        <dbReference type="EMBL" id="MPM67699.1"/>
    </source>
</evidence>
<dbReference type="EMBL" id="VSSQ01021838">
    <property type="protein sequence ID" value="MPM67699.1"/>
    <property type="molecule type" value="Genomic_DNA"/>
</dbReference>
<proteinExistence type="predicted"/>
<comment type="caution">
    <text evidence="1">The sequence shown here is derived from an EMBL/GenBank/DDBJ whole genome shotgun (WGS) entry which is preliminary data.</text>
</comment>
<name>A0A645BQK2_9ZZZZ</name>